<dbReference type="SUPFAM" id="SSF53756">
    <property type="entry name" value="UDP-Glycosyltransferase/glycogen phosphorylase"/>
    <property type="match status" value="1"/>
</dbReference>
<dbReference type="PANTHER" id="PTHR30372:SF6">
    <property type="entry name" value="LIPID-A-DISACCHARIDE SYNTHASE"/>
    <property type="match status" value="1"/>
</dbReference>
<accession>A0A1F4SH63</accession>
<organism evidence="1 2">
    <name type="scientific">candidate division WOR-1 bacterium RIFOXYB2_FULL_37_13</name>
    <dbReference type="NCBI Taxonomy" id="1802579"/>
    <lineage>
        <taxon>Bacteria</taxon>
        <taxon>Bacillati</taxon>
        <taxon>Saganbacteria</taxon>
    </lineage>
</organism>
<name>A0A1F4SH63_UNCSA</name>
<comment type="caution">
    <text evidence="1">The sequence shown here is derived from an EMBL/GenBank/DDBJ whole genome shotgun (WGS) entry which is preliminary data.</text>
</comment>
<dbReference type="Pfam" id="PF02684">
    <property type="entry name" value="LpxB"/>
    <property type="match status" value="1"/>
</dbReference>
<reference evidence="1 2" key="1">
    <citation type="journal article" date="2016" name="Nat. Commun.">
        <title>Thousands of microbial genomes shed light on interconnected biogeochemical processes in an aquifer system.</title>
        <authorList>
            <person name="Anantharaman K."/>
            <person name="Brown C.T."/>
            <person name="Hug L.A."/>
            <person name="Sharon I."/>
            <person name="Castelle C.J."/>
            <person name="Probst A.J."/>
            <person name="Thomas B.C."/>
            <person name="Singh A."/>
            <person name="Wilkins M.J."/>
            <person name="Karaoz U."/>
            <person name="Brodie E.L."/>
            <person name="Williams K.H."/>
            <person name="Hubbard S.S."/>
            <person name="Banfield J.F."/>
        </authorList>
    </citation>
    <scope>NUCLEOTIDE SEQUENCE [LARGE SCALE GENOMIC DNA]</scope>
</reference>
<dbReference type="Proteomes" id="UP000178417">
    <property type="component" value="Unassembled WGS sequence"/>
</dbReference>
<proteinExistence type="predicted"/>
<dbReference type="GO" id="GO:0009245">
    <property type="term" value="P:lipid A biosynthetic process"/>
    <property type="evidence" value="ECO:0007669"/>
    <property type="project" value="InterPro"/>
</dbReference>
<dbReference type="PANTHER" id="PTHR30372">
    <property type="entry name" value="LIPID-A-DISACCHARIDE SYNTHASE"/>
    <property type="match status" value="1"/>
</dbReference>
<dbReference type="GO" id="GO:0005543">
    <property type="term" value="F:phospholipid binding"/>
    <property type="evidence" value="ECO:0007669"/>
    <property type="project" value="TreeGrafter"/>
</dbReference>
<dbReference type="GO" id="GO:0008915">
    <property type="term" value="F:lipid-A-disaccharide synthase activity"/>
    <property type="evidence" value="ECO:0007669"/>
    <property type="project" value="InterPro"/>
</dbReference>
<dbReference type="STRING" id="1802579.A2310_02425"/>
<sequence length="424" mass="48506">MRILEKNAGFKSHQFKAPCSILKPYFTWSLEIGNLCYNLHVTYDIVLVANSPGELSALAMPIIRKFREKSPESRIILVLTPCQYSSGREVDFAQNTLKADFVISPEDYKNWLLGKPLKKDIAFKKDGIVLFIGGDLLHATLLSKRLGYKAYAYLAGKFVNWVSAFEKFFVPNEKLFRRKIPSKKLLEVGDMMTELPHITTKEESQEKWKINKDKPVLAMLPGSRMWEIKHLLPIYEKIGKLLKKETPDIQLMLIISPFNSIKDFEQFKEHKMFDIFAHFDSIKAANMAITIPGTNTAQLAVLGIPTIMIFPLDNSDAIPLEGLLHYITSMPIIGRLIKKIMAKIINAKTKYFALPNIKSKKEIMPEFRGKIRPEKIVQHIINLIRDHETLKRTSEMLKSSMQVSDASLKIVETIIRDQGKTLET</sequence>
<evidence type="ECO:0000313" key="2">
    <source>
        <dbReference type="Proteomes" id="UP000178417"/>
    </source>
</evidence>
<protein>
    <submittedName>
        <fullName evidence="1">Uncharacterized protein</fullName>
    </submittedName>
</protein>
<dbReference type="GO" id="GO:0016020">
    <property type="term" value="C:membrane"/>
    <property type="evidence" value="ECO:0007669"/>
    <property type="project" value="GOC"/>
</dbReference>
<dbReference type="InterPro" id="IPR003835">
    <property type="entry name" value="Glyco_trans_19"/>
</dbReference>
<dbReference type="AlphaFoldDB" id="A0A1F4SH63"/>
<evidence type="ECO:0000313" key="1">
    <source>
        <dbReference type="EMBL" id="OGC19751.1"/>
    </source>
</evidence>
<gene>
    <name evidence="1" type="ORF">A2310_02425</name>
</gene>
<dbReference type="EMBL" id="MEUB01000059">
    <property type="protein sequence ID" value="OGC19751.1"/>
    <property type="molecule type" value="Genomic_DNA"/>
</dbReference>